<dbReference type="GO" id="GO:0004867">
    <property type="term" value="F:serine-type endopeptidase inhibitor activity"/>
    <property type="evidence" value="ECO:0007669"/>
    <property type="project" value="UniProtKB-KW"/>
</dbReference>
<proteinExistence type="predicted"/>
<keyword evidence="6" id="KW-1015">Disulfide bond</keyword>
<dbReference type="PANTHER" id="PTHR10083">
    <property type="entry name" value="KUNITZ-TYPE PROTEASE INHIBITOR-RELATED"/>
    <property type="match status" value="1"/>
</dbReference>
<dbReference type="PROSITE" id="PS50279">
    <property type="entry name" value="BPTI_KUNITZ_2"/>
    <property type="match status" value="1"/>
</dbReference>
<organism evidence="8 9">
    <name type="scientific">Trichostrongylus colubriformis</name>
    <name type="common">Black scour worm</name>
    <dbReference type="NCBI Taxonomy" id="6319"/>
    <lineage>
        <taxon>Eukaryota</taxon>
        <taxon>Metazoa</taxon>
        <taxon>Ecdysozoa</taxon>
        <taxon>Nematoda</taxon>
        <taxon>Chromadorea</taxon>
        <taxon>Rhabditida</taxon>
        <taxon>Rhabditina</taxon>
        <taxon>Rhabditomorpha</taxon>
        <taxon>Strongyloidea</taxon>
        <taxon>Trichostrongylidae</taxon>
        <taxon>Trichostrongylus</taxon>
    </lineage>
</organism>
<dbReference type="SUPFAM" id="SSF57362">
    <property type="entry name" value="BPTI-like"/>
    <property type="match status" value="1"/>
</dbReference>
<dbReference type="EMBL" id="WIXE01011744">
    <property type="protein sequence ID" value="KAK5976529.1"/>
    <property type="molecule type" value="Genomic_DNA"/>
</dbReference>
<dbReference type="CDD" id="cd00109">
    <property type="entry name" value="Kunitz-type"/>
    <property type="match status" value="1"/>
</dbReference>
<protein>
    <submittedName>
        <fullName evidence="8">Kunitz-type protease inhibitor</fullName>
    </submittedName>
</protein>
<feature type="non-terminal residue" evidence="8">
    <location>
        <position position="93"/>
    </location>
</feature>
<gene>
    <name evidence="8" type="ORF">GCK32_018827</name>
</gene>
<evidence type="ECO:0000256" key="1">
    <source>
        <dbReference type="ARBA" id="ARBA00004613"/>
    </source>
</evidence>
<reference evidence="8 9" key="1">
    <citation type="submission" date="2019-10" db="EMBL/GenBank/DDBJ databases">
        <title>Assembly and Annotation for the nematode Trichostrongylus colubriformis.</title>
        <authorList>
            <person name="Martin J."/>
        </authorList>
    </citation>
    <scope>NUCLEOTIDE SEQUENCE [LARGE SCALE GENOMIC DNA]</scope>
    <source>
        <strain evidence="8">G859</strain>
        <tissue evidence="8">Whole worm</tissue>
    </source>
</reference>
<sequence>MDCENTCGGRKPSANAALCAYDPDWGPCNQLRYMWFYNETRGTCDQFLYGGCEGNPNKFETFELCQKTCELSGLDPCLEPLDRGNWCEAMSNR</sequence>
<keyword evidence="2" id="KW-0964">Secreted</keyword>
<comment type="subcellular location">
    <subcellularLocation>
        <location evidence="1">Secreted</location>
    </subcellularLocation>
</comment>
<dbReference type="PROSITE" id="PS00280">
    <property type="entry name" value="BPTI_KUNITZ_1"/>
    <property type="match status" value="1"/>
</dbReference>
<dbReference type="SMART" id="SM00131">
    <property type="entry name" value="KU"/>
    <property type="match status" value="1"/>
</dbReference>
<dbReference type="FunFam" id="4.10.410.10:FF:000026">
    <property type="entry name" value="Serine protease inhibitor, putative"/>
    <property type="match status" value="1"/>
</dbReference>
<dbReference type="PANTHER" id="PTHR10083:SF217">
    <property type="entry name" value="BOOPHILIN-H2"/>
    <property type="match status" value="1"/>
</dbReference>
<evidence type="ECO:0000256" key="4">
    <source>
        <dbReference type="ARBA" id="ARBA00022690"/>
    </source>
</evidence>
<comment type="caution">
    <text evidence="8">The sequence shown here is derived from an EMBL/GenBank/DDBJ whole genome shotgun (WGS) entry which is preliminary data.</text>
</comment>
<keyword evidence="5" id="KW-0722">Serine protease inhibitor</keyword>
<dbReference type="InterPro" id="IPR020901">
    <property type="entry name" value="Prtase_inh_Kunz-CS"/>
</dbReference>
<dbReference type="Gene3D" id="4.10.410.10">
    <property type="entry name" value="Pancreatic trypsin inhibitor Kunitz domain"/>
    <property type="match status" value="1"/>
</dbReference>
<evidence type="ECO:0000256" key="6">
    <source>
        <dbReference type="ARBA" id="ARBA00023157"/>
    </source>
</evidence>
<keyword evidence="9" id="KW-1185">Reference proteome</keyword>
<dbReference type="InterPro" id="IPR036880">
    <property type="entry name" value="Kunitz_BPTI_sf"/>
</dbReference>
<dbReference type="Pfam" id="PF00014">
    <property type="entry name" value="Kunitz_BPTI"/>
    <property type="match status" value="1"/>
</dbReference>
<keyword evidence="4 8" id="KW-0646">Protease inhibitor</keyword>
<dbReference type="InterPro" id="IPR050098">
    <property type="entry name" value="TFPI/VKTCI-like"/>
</dbReference>
<dbReference type="GO" id="GO:0005615">
    <property type="term" value="C:extracellular space"/>
    <property type="evidence" value="ECO:0007669"/>
    <property type="project" value="TreeGrafter"/>
</dbReference>
<keyword evidence="3" id="KW-0800">Toxin</keyword>
<evidence type="ECO:0000256" key="5">
    <source>
        <dbReference type="ARBA" id="ARBA00022900"/>
    </source>
</evidence>
<accession>A0AAN8IJ19</accession>
<evidence type="ECO:0000256" key="2">
    <source>
        <dbReference type="ARBA" id="ARBA00022525"/>
    </source>
</evidence>
<evidence type="ECO:0000313" key="9">
    <source>
        <dbReference type="Proteomes" id="UP001331761"/>
    </source>
</evidence>
<evidence type="ECO:0000259" key="7">
    <source>
        <dbReference type="PROSITE" id="PS50279"/>
    </source>
</evidence>
<dbReference type="Proteomes" id="UP001331761">
    <property type="component" value="Unassembled WGS sequence"/>
</dbReference>
<dbReference type="PRINTS" id="PR00759">
    <property type="entry name" value="BASICPTASE"/>
</dbReference>
<dbReference type="AlphaFoldDB" id="A0AAN8IJ19"/>
<feature type="domain" description="BPTI/Kunitz inhibitor" evidence="7">
    <location>
        <begin position="19"/>
        <end position="69"/>
    </location>
</feature>
<dbReference type="InterPro" id="IPR002223">
    <property type="entry name" value="Kunitz_BPTI"/>
</dbReference>
<name>A0AAN8IJ19_TRICO</name>
<evidence type="ECO:0000313" key="8">
    <source>
        <dbReference type="EMBL" id="KAK5976529.1"/>
    </source>
</evidence>
<evidence type="ECO:0000256" key="3">
    <source>
        <dbReference type="ARBA" id="ARBA00022656"/>
    </source>
</evidence>